<accession>A0A7C5XJU9</accession>
<evidence type="ECO:0000256" key="3">
    <source>
        <dbReference type="ARBA" id="ARBA00022679"/>
    </source>
</evidence>
<feature type="domain" description="Glycosyltransferase 2-like" evidence="8">
    <location>
        <begin position="164"/>
        <end position="334"/>
    </location>
</feature>
<feature type="transmembrane region" description="Helical" evidence="7">
    <location>
        <begin position="370"/>
        <end position="388"/>
    </location>
</feature>
<feature type="transmembrane region" description="Helical" evidence="7">
    <location>
        <begin position="432"/>
        <end position="448"/>
    </location>
</feature>
<dbReference type="GO" id="GO:0016757">
    <property type="term" value="F:glycosyltransferase activity"/>
    <property type="evidence" value="ECO:0007669"/>
    <property type="project" value="UniProtKB-KW"/>
</dbReference>
<reference evidence="9" key="1">
    <citation type="journal article" date="2020" name="mSystems">
        <title>Genome- and Community-Level Interaction Insights into Carbon Utilization and Element Cycling Functions of Hydrothermarchaeota in Hydrothermal Sediment.</title>
        <authorList>
            <person name="Zhou Z."/>
            <person name="Liu Y."/>
            <person name="Xu W."/>
            <person name="Pan J."/>
            <person name="Luo Z.H."/>
            <person name="Li M."/>
        </authorList>
    </citation>
    <scope>NUCLEOTIDE SEQUENCE [LARGE SCALE GENOMIC DNA]</scope>
    <source>
        <strain evidence="9">SpSt-1121</strain>
    </source>
</reference>
<dbReference type="Pfam" id="PF13632">
    <property type="entry name" value="Glyco_trans_2_3"/>
    <property type="match status" value="1"/>
</dbReference>
<dbReference type="PANTHER" id="PTHR43867:SF2">
    <property type="entry name" value="CELLULOSE SYNTHASE CATALYTIC SUBUNIT A [UDP-FORMING]"/>
    <property type="match status" value="1"/>
</dbReference>
<evidence type="ECO:0000256" key="6">
    <source>
        <dbReference type="ARBA" id="ARBA00023136"/>
    </source>
</evidence>
<evidence type="ECO:0000256" key="1">
    <source>
        <dbReference type="ARBA" id="ARBA00004141"/>
    </source>
</evidence>
<feature type="transmembrane region" description="Helical" evidence="7">
    <location>
        <begin position="331"/>
        <end position="350"/>
    </location>
</feature>
<feature type="transmembrane region" description="Helical" evidence="7">
    <location>
        <begin position="296"/>
        <end position="319"/>
    </location>
</feature>
<dbReference type="GO" id="GO:0016020">
    <property type="term" value="C:membrane"/>
    <property type="evidence" value="ECO:0007669"/>
    <property type="project" value="UniProtKB-SubCell"/>
</dbReference>
<keyword evidence="3 9" id="KW-0808">Transferase</keyword>
<dbReference type="Gene3D" id="3.90.550.10">
    <property type="entry name" value="Spore Coat Polysaccharide Biosynthesis Protein SpsA, Chain A"/>
    <property type="match status" value="1"/>
</dbReference>
<dbReference type="AlphaFoldDB" id="A0A7C5XJU9"/>
<name>A0A7C5XJU9_9CREN</name>
<dbReference type="EMBL" id="DRZI01000047">
    <property type="protein sequence ID" value="HHP81302.1"/>
    <property type="molecule type" value="Genomic_DNA"/>
</dbReference>
<keyword evidence="6 7" id="KW-0472">Membrane</keyword>
<evidence type="ECO:0000313" key="9">
    <source>
        <dbReference type="EMBL" id="HHP81302.1"/>
    </source>
</evidence>
<feature type="transmembrane region" description="Helical" evidence="7">
    <location>
        <begin position="7"/>
        <end position="28"/>
    </location>
</feature>
<dbReference type="InterPro" id="IPR001173">
    <property type="entry name" value="Glyco_trans_2-like"/>
</dbReference>
<evidence type="ECO:0000256" key="5">
    <source>
        <dbReference type="ARBA" id="ARBA00022989"/>
    </source>
</evidence>
<gene>
    <name evidence="9" type="ORF">ENM84_01410</name>
</gene>
<sequence>MLTQISWSLIILSIAFTSIYHTLLIASYRRTSSSNSLNIDVIDGENIKMLSIIIPSKNEPLDVVIESFKNLINLINKEMEFKPIYIFDDDLNYIYRLIENVEAIPGVVILRSNLSGRNSAINDGVKFSYEDNIMVLDIDCKIDEEIIRYAKKCNDVCVFPWRPYVKYNTFIEQTMDFMTSYGTWIYYIVRNANNLHIFPLGSGTVYSRELFMKIGMLPNNIIQDDIYLGLKLLENGISPKLINRNIYVTVPSTLEAARIQQCRWAYGAIQLLRLFRFKSFVKSPYTYKKKIEAFTYIFQPFLTLFYTIGIAIAFLAGLVEKSIYLAIMTPFLIFFVLPLFFEVMNFVLFVRDSNYSNIKRALFLIGRTSALTNLLAIFESLYVIGAILNIKIPYRITPKSLIRKGIDLAILTSLVLGITLTFISLYTCNRGVVLIGVMQILTAAYSIIRFK</sequence>
<keyword evidence="2" id="KW-0328">Glycosyltransferase</keyword>
<dbReference type="SUPFAM" id="SSF53448">
    <property type="entry name" value="Nucleotide-diphospho-sugar transferases"/>
    <property type="match status" value="1"/>
</dbReference>
<organism evidence="9">
    <name type="scientific">Ignisphaera aggregans</name>
    <dbReference type="NCBI Taxonomy" id="334771"/>
    <lineage>
        <taxon>Archaea</taxon>
        <taxon>Thermoproteota</taxon>
        <taxon>Thermoprotei</taxon>
        <taxon>Desulfurococcales</taxon>
        <taxon>Desulfurococcaceae</taxon>
        <taxon>Ignisphaera</taxon>
    </lineage>
</organism>
<dbReference type="PANTHER" id="PTHR43867">
    <property type="entry name" value="CELLULOSE SYNTHASE CATALYTIC SUBUNIT A [UDP-FORMING]"/>
    <property type="match status" value="1"/>
</dbReference>
<evidence type="ECO:0000256" key="4">
    <source>
        <dbReference type="ARBA" id="ARBA00022692"/>
    </source>
</evidence>
<dbReference type="InterPro" id="IPR050321">
    <property type="entry name" value="Glycosyltr_2/OpgH_subfam"/>
</dbReference>
<feature type="transmembrane region" description="Helical" evidence="7">
    <location>
        <begin position="408"/>
        <end position="426"/>
    </location>
</feature>
<dbReference type="InterPro" id="IPR029044">
    <property type="entry name" value="Nucleotide-diphossugar_trans"/>
</dbReference>
<keyword evidence="5 7" id="KW-1133">Transmembrane helix</keyword>
<evidence type="ECO:0000256" key="2">
    <source>
        <dbReference type="ARBA" id="ARBA00022676"/>
    </source>
</evidence>
<keyword evidence="4 7" id="KW-0812">Transmembrane</keyword>
<protein>
    <submittedName>
        <fullName evidence="9">Glycosyltransferase family 2 protein</fullName>
    </submittedName>
</protein>
<evidence type="ECO:0000259" key="8">
    <source>
        <dbReference type="Pfam" id="PF13632"/>
    </source>
</evidence>
<comment type="subcellular location">
    <subcellularLocation>
        <location evidence="1">Membrane</location>
        <topology evidence="1">Multi-pass membrane protein</topology>
    </subcellularLocation>
</comment>
<comment type="caution">
    <text evidence="9">The sequence shown here is derived from an EMBL/GenBank/DDBJ whole genome shotgun (WGS) entry which is preliminary data.</text>
</comment>
<proteinExistence type="predicted"/>
<evidence type="ECO:0000256" key="7">
    <source>
        <dbReference type="SAM" id="Phobius"/>
    </source>
</evidence>